<accession>A0ABP9UQI4</accession>
<feature type="transmembrane region" description="Helical" evidence="1">
    <location>
        <begin position="77"/>
        <end position="96"/>
    </location>
</feature>
<proteinExistence type="predicted"/>
<feature type="transmembrane region" description="Helical" evidence="1">
    <location>
        <begin position="159"/>
        <end position="180"/>
    </location>
</feature>
<evidence type="ECO:0000256" key="1">
    <source>
        <dbReference type="SAM" id="Phobius"/>
    </source>
</evidence>
<feature type="transmembrane region" description="Helical" evidence="1">
    <location>
        <begin position="127"/>
        <end position="147"/>
    </location>
</feature>
<evidence type="ECO:0008006" key="4">
    <source>
        <dbReference type="Google" id="ProtNLM"/>
    </source>
</evidence>
<feature type="transmembrane region" description="Helical" evidence="1">
    <location>
        <begin position="49"/>
        <end position="70"/>
    </location>
</feature>
<feature type="transmembrane region" description="Helical" evidence="1">
    <location>
        <begin position="12"/>
        <end position="29"/>
    </location>
</feature>
<dbReference type="Proteomes" id="UP001476282">
    <property type="component" value="Unassembled WGS sequence"/>
</dbReference>
<dbReference type="EMBL" id="BAABRI010000011">
    <property type="protein sequence ID" value="GAA5482961.1"/>
    <property type="molecule type" value="Genomic_DNA"/>
</dbReference>
<keyword evidence="1" id="KW-1133">Transmembrane helix</keyword>
<evidence type="ECO:0000313" key="3">
    <source>
        <dbReference type="Proteomes" id="UP001476282"/>
    </source>
</evidence>
<sequence>MLRFLKQHPGKAATALVILIAAAALLWAFRDRLDADRWIDFGNTLPIPVLILAFLVLPLLGVPITIFLVLAGMRFGVVNGMLISTACIFFHNVAAYKLTHGIFRRRLRAWLESRGRSIPPIRKERQVLYTGLFAAVSGPPYAFKLYLSALADIPFRVYLWVGAPIYAVFSLIPVATGAAASSIKPVWIVAVLAGAFLLTLGLRWAVNRFQRRVARAPKA</sequence>
<name>A0ABP9UQI4_9BACT</name>
<keyword evidence="1" id="KW-0812">Transmembrane</keyword>
<dbReference type="RefSeq" id="WP_353567087.1">
    <property type="nucleotide sequence ID" value="NZ_BAABRI010000011.1"/>
</dbReference>
<feature type="transmembrane region" description="Helical" evidence="1">
    <location>
        <begin position="186"/>
        <end position="206"/>
    </location>
</feature>
<evidence type="ECO:0000313" key="2">
    <source>
        <dbReference type="EMBL" id="GAA5482961.1"/>
    </source>
</evidence>
<keyword evidence="1" id="KW-0472">Membrane</keyword>
<gene>
    <name evidence="2" type="ORF">Hsar01_02187</name>
</gene>
<keyword evidence="3" id="KW-1185">Reference proteome</keyword>
<reference evidence="2 3" key="1">
    <citation type="submission" date="2024-02" db="EMBL/GenBank/DDBJ databases">
        <title>Haloferula sargassicola NBRC 104335.</title>
        <authorList>
            <person name="Ichikawa N."/>
            <person name="Katano-Makiyama Y."/>
            <person name="Hidaka K."/>
        </authorList>
    </citation>
    <scope>NUCLEOTIDE SEQUENCE [LARGE SCALE GENOMIC DNA]</scope>
    <source>
        <strain evidence="2 3">NBRC 104335</strain>
    </source>
</reference>
<organism evidence="2 3">
    <name type="scientific">Haloferula sargassicola</name>
    <dbReference type="NCBI Taxonomy" id="490096"/>
    <lineage>
        <taxon>Bacteria</taxon>
        <taxon>Pseudomonadati</taxon>
        <taxon>Verrucomicrobiota</taxon>
        <taxon>Verrucomicrobiia</taxon>
        <taxon>Verrucomicrobiales</taxon>
        <taxon>Verrucomicrobiaceae</taxon>
        <taxon>Haloferula</taxon>
    </lineage>
</organism>
<comment type="caution">
    <text evidence="2">The sequence shown here is derived from an EMBL/GenBank/DDBJ whole genome shotgun (WGS) entry which is preliminary data.</text>
</comment>
<protein>
    <recommendedName>
        <fullName evidence="4">TVP38/TMEM64 family membrane protein</fullName>
    </recommendedName>
</protein>